<comment type="caution">
    <text evidence="1">The sequence shown here is derived from an EMBL/GenBank/DDBJ whole genome shotgun (WGS) entry which is preliminary data.</text>
</comment>
<gene>
    <name evidence="1" type="ORF">FEE96_22100</name>
</gene>
<evidence type="ECO:0000313" key="2">
    <source>
        <dbReference type="Proteomes" id="UP000305041"/>
    </source>
</evidence>
<accession>A0ABY2UNY5</accession>
<dbReference type="Proteomes" id="UP000305041">
    <property type="component" value="Unassembled WGS sequence"/>
</dbReference>
<evidence type="ECO:0000313" key="1">
    <source>
        <dbReference type="EMBL" id="TLP55983.1"/>
    </source>
</evidence>
<name>A0ABY2UNY5_9RHOB</name>
<proteinExistence type="predicted"/>
<keyword evidence="2" id="KW-1185">Reference proteome</keyword>
<reference evidence="1 2" key="1">
    <citation type="submission" date="2019-05" db="EMBL/GenBank/DDBJ databases">
        <title>Draft genome sequence of Pelagicola sp. DSW4-44.</title>
        <authorList>
            <person name="Oh J."/>
        </authorList>
    </citation>
    <scope>NUCLEOTIDE SEQUENCE [LARGE SCALE GENOMIC DNA]</scope>
    <source>
        <strain evidence="1 2">DSW4-44</strain>
    </source>
</reference>
<sequence>MLAEKVAGHVSRFIWLRQFEVGNNSTDISSNRRLAIIAVCVVEWAAAIADATVESHNRVVGKTWRDAKLCDTRFTGSKTAPKTALHGFSNLRSALLGTMEDDAPLEDAIVAIGG</sequence>
<organism evidence="1 2">
    <name type="scientific">Parasedimentitalea maritima</name>
    <dbReference type="NCBI Taxonomy" id="2578117"/>
    <lineage>
        <taxon>Bacteria</taxon>
        <taxon>Pseudomonadati</taxon>
        <taxon>Pseudomonadota</taxon>
        <taxon>Alphaproteobacteria</taxon>
        <taxon>Rhodobacterales</taxon>
        <taxon>Paracoccaceae</taxon>
        <taxon>Parasedimentitalea</taxon>
    </lineage>
</organism>
<dbReference type="EMBL" id="VAUA01000014">
    <property type="protein sequence ID" value="TLP55983.1"/>
    <property type="molecule type" value="Genomic_DNA"/>
</dbReference>
<protein>
    <submittedName>
        <fullName evidence="1">Uncharacterized protein</fullName>
    </submittedName>
</protein>